<keyword evidence="1" id="KW-0732">Signal</keyword>
<sequence>MTFLKALLILGLTVFLATKAMAAPISYHEERDGFLNPANPLLMGVGTNSIEGVGCFRLFPYCKKVNDFSFEIAPETQLTGFRYIIEQLNTAFVFNWSASLYLQNFDGSDKTQGSMVNWLGGPALHDLGNLALQSGTYRQFLLMSMSGLGGFWDFRIELDVVSTAQTQIPQIPQPATLLFLLPALFMIWRLSRQKPALK</sequence>
<name>A0A5A7NCN6_9PROT</name>
<comment type="caution">
    <text evidence="2">The sequence shown here is derived from an EMBL/GenBank/DDBJ whole genome shotgun (WGS) entry which is preliminary data.</text>
</comment>
<dbReference type="EMBL" id="BKCN01000020">
    <property type="protein sequence ID" value="GER05240.1"/>
    <property type="molecule type" value="Genomic_DNA"/>
</dbReference>
<dbReference type="AlphaFoldDB" id="A0A5A7NCN6"/>
<feature type="chain" id="PRO_5023101221" description="PEP-CTERM protein-sorting domain-containing protein" evidence="1">
    <location>
        <begin position="23"/>
        <end position="198"/>
    </location>
</feature>
<evidence type="ECO:0000256" key="1">
    <source>
        <dbReference type="SAM" id="SignalP"/>
    </source>
</evidence>
<dbReference type="RefSeq" id="WP_042086406.1">
    <property type="nucleotide sequence ID" value="NZ_BKCN01000020.1"/>
</dbReference>
<reference evidence="2 3" key="1">
    <citation type="submission" date="2019-09" db="EMBL/GenBank/DDBJ databases">
        <title>NBRP : Genome information of microbial organism related human and environment.</title>
        <authorList>
            <person name="Hattori M."/>
            <person name="Oshima K."/>
            <person name="Inaba H."/>
            <person name="Suda W."/>
            <person name="Sakamoto M."/>
            <person name="Iino T."/>
            <person name="Kitahara M."/>
            <person name="Oshida Y."/>
            <person name="Iida T."/>
            <person name="Kudo T."/>
            <person name="Itoh T."/>
            <person name="Ohkuma M."/>
        </authorList>
    </citation>
    <scope>NUCLEOTIDE SEQUENCE [LARGE SCALE GENOMIC DNA]</scope>
    <source>
        <strain evidence="2 3">Q-1</strain>
    </source>
</reference>
<evidence type="ECO:0008006" key="4">
    <source>
        <dbReference type="Google" id="ProtNLM"/>
    </source>
</evidence>
<evidence type="ECO:0000313" key="3">
    <source>
        <dbReference type="Proteomes" id="UP000324996"/>
    </source>
</evidence>
<keyword evidence="3" id="KW-1185">Reference proteome</keyword>
<dbReference type="Proteomes" id="UP000324996">
    <property type="component" value="Unassembled WGS sequence"/>
</dbReference>
<gene>
    <name evidence="2" type="ORF">JCM17846_29220</name>
</gene>
<proteinExistence type="predicted"/>
<organism evidence="2 3">
    <name type="scientific">Iodidimonas nitroreducens</name>
    <dbReference type="NCBI Taxonomy" id="1236968"/>
    <lineage>
        <taxon>Bacteria</taxon>
        <taxon>Pseudomonadati</taxon>
        <taxon>Pseudomonadota</taxon>
        <taxon>Alphaproteobacteria</taxon>
        <taxon>Iodidimonadales</taxon>
        <taxon>Iodidimonadaceae</taxon>
        <taxon>Iodidimonas</taxon>
    </lineage>
</organism>
<evidence type="ECO:0000313" key="2">
    <source>
        <dbReference type="EMBL" id="GER05240.1"/>
    </source>
</evidence>
<protein>
    <recommendedName>
        <fullName evidence="4">PEP-CTERM protein-sorting domain-containing protein</fullName>
    </recommendedName>
</protein>
<accession>A0A5A7NCN6</accession>
<feature type="signal peptide" evidence="1">
    <location>
        <begin position="1"/>
        <end position="22"/>
    </location>
</feature>